<dbReference type="KEGG" id="hakz:J0X25_00115"/>
<protein>
    <recommendedName>
        <fullName evidence="2">histidine kinase</fullName>
        <ecNumber evidence="2">2.7.13.3</ecNumber>
    </recommendedName>
</protein>
<dbReference type="RefSeq" id="WP_207289005.1">
    <property type="nucleotide sequence ID" value="NZ_CP071462.1"/>
</dbReference>
<evidence type="ECO:0000256" key="7">
    <source>
        <dbReference type="SAM" id="MobiDB-lite"/>
    </source>
</evidence>
<reference evidence="11 12" key="1">
    <citation type="submission" date="2021-03" db="EMBL/GenBank/DDBJ databases">
        <title>Haloterrigena longa sp. nov. and Haloterrigena limicola sp. nov., extremely halophilic archaea isolated from a salt lake.</title>
        <authorList>
            <person name="Henglin C."/>
        </authorList>
    </citation>
    <scope>NUCLEOTIDE SEQUENCE [LARGE SCALE GENOMIC DNA]</scope>
    <source>
        <strain evidence="11 12">KZCA68</strain>
    </source>
</reference>
<feature type="transmembrane region" description="Helical" evidence="8">
    <location>
        <begin position="101"/>
        <end position="119"/>
    </location>
</feature>
<keyword evidence="12" id="KW-1185">Reference proteome</keyword>
<dbReference type="SMART" id="SM00387">
    <property type="entry name" value="HATPase_c"/>
    <property type="match status" value="1"/>
</dbReference>
<feature type="transmembrane region" description="Helical" evidence="8">
    <location>
        <begin position="64"/>
        <end position="89"/>
    </location>
</feature>
<dbReference type="PRINTS" id="PR00344">
    <property type="entry name" value="BCTRLSENSOR"/>
</dbReference>
<dbReference type="EC" id="2.7.13.3" evidence="2"/>
<feature type="transmembrane region" description="Helical" evidence="8">
    <location>
        <begin position="36"/>
        <end position="58"/>
    </location>
</feature>
<evidence type="ECO:0000313" key="12">
    <source>
        <dbReference type="Proteomes" id="UP000663203"/>
    </source>
</evidence>
<organism evidence="11 12">
    <name type="scientific">Haloterrigena alkaliphila</name>
    <dbReference type="NCBI Taxonomy" id="2816475"/>
    <lineage>
        <taxon>Archaea</taxon>
        <taxon>Methanobacteriati</taxon>
        <taxon>Methanobacteriota</taxon>
        <taxon>Stenosarchaea group</taxon>
        <taxon>Halobacteria</taxon>
        <taxon>Halobacteriales</taxon>
        <taxon>Natrialbaceae</taxon>
        <taxon>Haloterrigena</taxon>
    </lineage>
</organism>
<dbReference type="InterPro" id="IPR000014">
    <property type="entry name" value="PAS"/>
</dbReference>
<evidence type="ECO:0000259" key="10">
    <source>
        <dbReference type="PROSITE" id="PS50113"/>
    </source>
</evidence>
<dbReference type="InterPro" id="IPR050736">
    <property type="entry name" value="Sensor_HK_Regulatory"/>
</dbReference>
<dbReference type="Gene3D" id="1.10.287.130">
    <property type="match status" value="1"/>
</dbReference>
<keyword evidence="4" id="KW-0808">Transferase</keyword>
<evidence type="ECO:0000256" key="4">
    <source>
        <dbReference type="ARBA" id="ARBA00022679"/>
    </source>
</evidence>
<dbReference type="Pfam" id="PF00512">
    <property type="entry name" value="HisKA"/>
    <property type="match status" value="1"/>
</dbReference>
<dbReference type="PROSITE" id="PS50109">
    <property type="entry name" value="HIS_KIN"/>
    <property type="match status" value="1"/>
</dbReference>
<feature type="transmembrane region" description="Helical" evidence="8">
    <location>
        <begin position="199"/>
        <end position="220"/>
    </location>
</feature>
<keyword evidence="5" id="KW-0418">Kinase</keyword>
<feature type="region of interest" description="Disordered" evidence="7">
    <location>
        <begin position="552"/>
        <end position="581"/>
    </location>
</feature>
<dbReference type="SUPFAM" id="SSF55874">
    <property type="entry name" value="ATPase domain of HSP90 chaperone/DNA topoisomerase II/histidine kinase"/>
    <property type="match status" value="1"/>
</dbReference>
<comment type="catalytic activity">
    <reaction evidence="1">
        <text>ATP + protein L-histidine = ADP + protein N-phospho-L-histidine.</text>
        <dbReference type="EC" id="2.7.13.3"/>
    </reaction>
</comment>
<feature type="domain" description="PAC" evidence="10">
    <location>
        <begin position="290"/>
        <end position="342"/>
    </location>
</feature>
<dbReference type="EMBL" id="CP071462">
    <property type="protein sequence ID" value="QSW99398.1"/>
    <property type="molecule type" value="Genomic_DNA"/>
</dbReference>
<sequence>MPTGSGLDPIQVIYAVAAVNSLILVGVLSRYRDRRAVLPLCALNLSTGLWAGSLFVVTNLEPGLLALVCFAAVFLGAGGATMMTLVFTLEYTGRERFVTPSILAALSIEPILAVLFVLVNPNELFYTLREDGLVDWGIAFWLHTGYSYVVLSVATVLMLGFLYRSRTLYRGQSAALLTGTVMAWVANAVYLFGPYELDTSPIGFLGASVLYAIAIVRYRLADITPIARDRVLDTVTDGIFVVDDRDRVIDANPVGRALLTDVDESPIGAGVDSLFADWPELQEEYQSLTATPEMAERELAVDGEYFLVRMTPIDDGRDRHLGWLFVVRDITERKRREEQLERQNERLEQFADLVSHDLRNPLTVADGYLEMARETDDDEEYLEEVAQAHERMETIIDDVLALAREGADVTDPEPIDLATVAERAWAGVETVDGSLEIDSSARLLADSDRLQRMFENLFRNSVEHGTEDEDHSLVVSVSVEDDPDRSTIAFSVADDGNGIPADQRERVFEDGYSTGDEGTGFGLSIVQQIAAAHGWSVTATESEAGGARFEFTGVERADGVEPDIDDSTLSSETLDPPSRRS</sequence>
<keyword evidence="8" id="KW-0472">Membrane</keyword>
<dbReference type="SUPFAM" id="SSF55785">
    <property type="entry name" value="PYP-like sensor domain (PAS domain)"/>
    <property type="match status" value="1"/>
</dbReference>
<feature type="transmembrane region" description="Helical" evidence="8">
    <location>
        <begin position="174"/>
        <end position="193"/>
    </location>
</feature>
<dbReference type="InterPro" id="IPR013656">
    <property type="entry name" value="PAS_4"/>
</dbReference>
<keyword evidence="8" id="KW-1133">Transmembrane helix</keyword>
<evidence type="ECO:0000313" key="11">
    <source>
        <dbReference type="EMBL" id="QSW99398.1"/>
    </source>
</evidence>
<feature type="transmembrane region" description="Helical" evidence="8">
    <location>
        <begin position="139"/>
        <end position="162"/>
    </location>
</feature>
<dbReference type="Pfam" id="PF08448">
    <property type="entry name" value="PAS_4"/>
    <property type="match status" value="1"/>
</dbReference>
<evidence type="ECO:0000256" key="5">
    <source>
        <dbReference type="ARBA" id="ARBA00022777"/>
    </source>
</evidence>
<gene>
    <name evidence="11" type="ORF">J0X25_00115</name>
</gene>
<dbReference type="AlphaFoldDB" id="A0A8A2VMM2"/>
<proteinExistence type="predicted"/>
<dbReference type="PROSITE" id="PS50113">
    <property type="entry name" value="PAC"/>
    <property type="match status" value="1"/>
</dbReference>
<dbReference type="InterPro" id="IPR031621">
    <property type="entry name" value="HisKA_7TM"/>
</dbReference>
<evidence type="ECO:0000256" key="1">
    <source>
        <dbReference type="ARBA" id="ARBA00000085"/>
    </source>
</evidence>
<feature type="transmembrane region" description="Helical" evidence="8">
    <location>
        <begin position="12"/>
        <end position="29"/>
    </location>
</feature>
<dbReference type="CDD" id="cd00130">
    <property type="entry name" value="PAS"/>
    <property type="match status" value="1"/>
</dbReference>
<dbReference type="Gene3D" id="3.30.565.10">
    <property type="entry name" value="Histidine kinase-like ATPase, C-terminal domain"/>
    <property type="match status" value="1"/>
</dbReference>
<dbReference type="InterPro" id="IPR000700">
    <property type="entry name" value="PAS-assoc_C"/>
</dbReference>
<accession>A0A8A2VMM2</accession>
<feature type="domain" description="Histidine kinase" evidence="9">
    <location>
        <begin position="353"/>
        <end position="552"/>
    </location>
</feature>
<keyword evidence="6" id="KW-0902">Two-component regulatory system</keyword>
<dbReference type="Pfam" id="PF02518">
    <property type="entry name" value="HATPase_c"/>
    <property type="match status" value="1"/>
</dbReference>
<dbReference type="Gene3D" id="3.30.450.20">
    <property type="entry name" value="PAS domain"/>
    <property type="match status" value="1"/>
</dbReference>
<dbReference type="InterPro" id="IPR036890">
    <property type="entry name" value="HATPase_C_sf"/>
</dbReference>
<dbReference type="SUPFAM" id="SSF47384">
    <property type="entry name" value="Homodimeric domain of signal transducing histidine kinase"/>
    <property type="match status" value="1"/>
</dbReference>
<dbReference type="InterPro" id="IPR005467">
    <property type="entry name" value="His_kinase_dom"/>
</dbReference>
<dbReference type="InterPro" id="IPR003661">
    <property type="entry name" value="HisK_dim/P_dom"/>
</dbReference>
<dbReference type="GO" id="GO:0000155">
    <property type="term" value="F:phosphorelay sensor kinase activity"/>
    <property type="evidence" value="ECO:0007669"/>
    <property type="project" value="InterPro"/>
</dbReference>
<evidence type="ECO:0000256" key="8">
    <source>
        <dbReference type="SAM" id="Phobius"/>
    </source>
</evidence>
<dbReference type="InterPro" id="IPR036097">
    <property type="entry name" value="HisK_dim/P_sf"/>
</dbReference>
<evidence type="ECO:0000256" key="3">
    <source>
        <dbReference type="ARBA" id="ARBA00022553"/>
    </source>
</evidence>
<name>A0A8A2VMM2_9EURY</name>
<dbReference type="PANTHER" id="PTHR43711">
    <property type="entry name" value="TWO-COMPONENT HISTIDINE KINASE"/>
    <property type="match status" value="1"/>
</dbReference>
<keyword evidence="3" id="KW-0597">Phosphoprotein</keyword>
<keyword evidence="8" id="KW-0812">Transmembrane</keyword>
<dbReference type="SMART" id="SM00388">
    <property type="entry name" value="HisKA"/>
    <property type="match status" value="1"/>
</dbReference>
<dbReference type="InterPro" id="IPR004358">
    <property type="entry name" value="Sig_transdc_His_kin-like_C"/>
</dbReference>
<dbReference type="Proteomes" id="UP000663203">
    <property type="component" value="Chromosome"/>
</dbReference>
<dbReference type="PANTHER" id="PTHR43711:SF1">
    <property type="entry name" value="HISTIDINE KINASE 1"/>
    <property type="match status" value="1"/>
</dbReference>
<dbReference type="InterPro" id="IPR035965">
    <property type="entry name" value="PAS-like_dom_sf"/>
</dbReference>
<dbReference type="GeneID" id="63185662"/>
<evidence type="ECO:0000256" key="2">
    <source>
        <dbReference type="ARBA" id="ARBA00012438"/>
    </source>
</evidence>
<dbReference type="CDD" id="cd00082">
    <property type="entry name" value="HisKA"/>
    <property type="match status" value="1"/>
</dbReference>
<dbReference type="NCBIfam" id="TIGR00229">
    <property type="entry name" value="sensory_box"/>
    <property type="match status" value="1"/>
</dbReference>
<dbReference type="Pfam" id="PF16927">
    <property type="entry name" value="HisKA_7TM"/>
    <property type="match status" value="1"/>
</dbReference>
<dbReference type="InterPro" id="IPR003594">
    <property type="entry name" value="HATPase_dom"/>
</dbReference>
<dbReference type="CDD" id="cd00075">
    <property type="entry name" value="HATPase"/>
    <property type="match status" value="1"/>
</dbReference>
<evidence type="ECO:0000256" key="6">
    <source>
        <dbReference type="ARBA" id="ARBA00023012"/>
    </source>
</evidence>
<evidence type="ECO:0000259" key="9">
    <source>
        <dbReference type="PROSITE" id="PS50109"/>
    </source>
</evidence>